<protein>
    <submittedName>
        <fullName evidence="1">Maleate isomerase</fullName>
    </submittedName>
</protein>
<dbReference type="InterPro" id="IPR026286">
    <property type="entry name" value="MaiA/AMDase"/>
</dbReference>
<evidence type="ECO:0000313" key="2">
    <source>
        <dbReference type="Proteomes" id="UP000318336"/>
    </source>
</evidence>
<keyword evidence="1" id="KW-0413">Isomerase</keyword>
<proteinExistence type="predicted"/>
<dbReference type="PANTHER" id="PTHR40267:SF1">
    <property type="entry name" value="BLR3294 PROTEIN"/>
    <property type="match status" value="1"/>
</dbReference>
<sequence>MLPSHPAVPDPGDVGLDLPDEAPVGSVGIGVVAPYDFALDRELWRWVPEQAALLLTRTPFSSLPVSVEQATTVGDPDTVAACTSSLIATRPEVVAYACTSGSFVGGVAGEHALVASMLASGTPAAVTSSGALLMALRHLGIRRLAVATPYDQRITDRLRAFLSASGITVTASTLLQLRGLIWRVPYGTTVELVREAVARDDCEAVFISCTNLPTYDLIAPLERELGIPVLTANQVTLWAALRLAGIAAIGEQQRLLAVTHHRPAA</sequence>
<gene>
    <name evidence="1" type="ORF">FB554_1958</name>
</gene>
<dbReference type="InterPro" id="IPR053714">
    <property type="entry name" value="Iso_Racemase_Enz_sf"/>
</dbReference>
<dbReference type="PIRSF" id="PIRSF015736">
    <property type="entry name" value="MI"/>
    <property type="match status" value="1"/>
</dbReference>
<keyword evidence="2" id="KW-1185">Reference proteome</keyword>
<dbReference type="Proteomes" id="UP000318336">
    <property type="component" value="Unassembled WGS sequence"/>
</dbReference>
<dbReference type="PANTHER" id="PTHR40267">
    <property type="entry name" value="BLR3294 PROTEIN"/>
    <property type="match status" value="1"/>
</dbReference>
<name>A0A542XDC0_9MICO</name>
<dbReference type="Gene3D" id="3.40.50.12500">
    <property type="match status" value="1"/>
</dbReference>
<dbReference type="AlphaFoldDB" id="A0A542XDC0"/>
<dbReference type="RefSeq" id="WP_211344572.1">
    <property type="nucleotide sequence ID" value="NZ_CAJTBP010000001.1"/>
</dbReference>
<comment type="caution">
    <text evidence="1">The sequence shown here is derived from an EMBL/GenBank/DDBJ whole genome shotgun (WGS) entry which is preliminary data.</text>
</comment>
<dbReference type="GO" id="GO:0016853">
    <property type="term" value="F:isomerase activity"/>
    <property type="evidence" value="ECO:0007669"/>
    <property type="project" value="UniProtKB-KW"/>
</dbReference>
<evidence type="ECO:0000313" key="1">
    <source>
        <dbReference type="EMBL" id="TQL33805.1"/>
    </source>
</evidence>
<accession>A0A542XDC0</accession>
<dbReference type="Pfam" id="PF17645">
    <property type="entry name" value="Amdase"/>
    <property type="match status" value="1"/>
</dbReference>
<reference evidence="1 2" key="1">
    <citation type="submission" date="2019-06" db="EMBL/GenBank/DDBJ databases">
        <title>Sequencing the genomes of 1000 actinobacteria strains.</title>
        <authorList>
            <person name="Klenk H.-P."/>
        </authorList>
    </citation>
    <scope>NUCLEOTIDE SEQUENCE [LARGE SCALE GENOMIC DNA]</scope>
    <source>
        <strain evidence="1 2">DSM 24617</strain>
    </source>
</reference>
<organism evidence="1 2">
    <name type="scientific">Barrientosiimonas humi</name>
    <dbReference type="NCBI Taxonomy" id="999931"/>
    <lineage>
        <taxon>Bacteria</taxon>
        <taxon>Bacillati</taxon>
        <taxon>Actinomycetota</taxon>
        <taxon>Actinomycetes</taxon>
        <taxon>Micrococcales</taxon>
        <taxon>Dermacoccaceae</taxon>
        <taxon>Barrientosiimonas</taxon>
    </lineage>
</organism>
<dbReference type="EMBL" id="VFOK01000001">
    <property type="protein sequence ID" value="TQL33805.1"/>
    <property type="molecule type" value="Genomic_DNA"/>
</dbReference>